<evidence type="ECO:0000313" key="1">
    <source>
        <dbReference type="EMBL" id="KJZ74512.1"/>
    </source>
</evidence>
<dbReference type="Proteomes" id="UP000054481">
    <property type="component" value="Unassembled WGS sequence"/>
</dbReference>
<keyword evidence="2" id="KW-1185">Reference proteome</keyword>
<dbReference type="AlphaFoldDB" id="A0A0F7ZZN1"/>
<organism evidence="1 2">
    <name type="scientific">Hirsutella minnesotensis 3608</name>
    <dbReference type="NCBI Taxonomy" id="1043627"/>
    <lineage>
        <taxon>Eukaryota</taxon>
        <taxon>Fungi</taxon>
        <taxon>Dikarya</taxon>
        <taxon>Ascomycota</taxon>
        <taxon>Pezizomycotina</taxon>
        <taxon>Sordariomycetes</taxon>
        <taxon>Hypocreomycetidae</taxon>
        <taxon>Hypocreales</taxon>
        <taxon>Ophiocordycipitaceae</taxon>
        <taxon>Hirsutella</taxon>
    </lineage>
</organism>
<protein>
    <submittedName>
        <fullName evidence="1">Uncharacterized protein</fullName>
    </submittedName>
</protein>
<dbReference type="EMBL" id="KQ030525">
    <property type="protein sequence ID" value="KJZ74512.1"/>
    <property type="molecule type" value="Genomic_DNA"/>
</dbReference>
<accession>A0A0F7ZZN1</accession>
<evidence type="ECO:0000313" key="2">
    <source>
        <dbReference type="Proteomes" id="UP000054481"/>
    </source>
</evidence>
<name>A0A0F7ZZN1_9HYPO</name>
<sequence length="170" mass="18282">MADGRTLSPRVADTTSQQPAVPTVCCPALASRRRKKSRLSNGTCEWDSCIFATPEARPTRAAATWAGVGEISQTTPETLPYVDETSQAQGLRFLGPRPDYEGRLVPHLLTHAPASPAAPITHQANRQLMAEALHDQTRLGACLSPLLATTIHATRGRAAEQVALRCYSPT</sequence>
<proteinExistence type="predicted"/>
<gene>
    <name evidence="1" type="ORF">HIM_06108</name>
</gene>
<reference evidence="1 2" key="1">
    <citation type="journal article" date="2014" name="Genome Biol. Evol.">
        <title>Comparative genomics and transcriptomics analyses reveal divergent lifestyle features of nematode endoparasitic fungus Hirsutella minnesotensis.</title>
        <authorList>
            <person name="Lai Y."/>
            <person name="Liu K."/>
            <person name="Zhang X."/>
            <person name="Zhang X."/>
            <person name="Li K."/>
            <person name="Wang N."/>
            <person name="Shu C."/>
            <person name="Wu Y."/>
            <person name="Wang C."/>
            <person name="Bushley K.E."/>
            <person name="Xiang M."/>
            <person name="Liu X."/>
        </authorList>
    </citation>
    <scope>NUCLEOTIDE SEQUENCE [LARGE SCALE GENOMIC DNA]</scope>
    <source>
        <strain evidence="1 2">3608</strain>
    </source>
</reference>